<feature type="transmembrane region" description="Helical" evidence="1">
    <location>
        <begin position="108"/>
        <end position="128"/>
    </location>
</feature>
<feature type="transmembrane region" description="Helical" evidence="1">
    <location>
        <begin position="286"/>
        <end position="309"/>
    </location>
</feature>
<protein>
    <submittedName>
        <fullName evidence="2">Phosphatidylinositol N-acetylglucosaminyltransferase subunit Q</fullName>
    </submittedName>
</protein>
<keyword evidence="1" id="KW-0812">Transmembrane</keyword>
<dbReference type="AlphaFoldDB" id="A0AAD9D8T4"/>
<accession>A0AAD9D8T4</accession>
<reference evidence="2" key="1">
    <citation type="submission" date="2023-06" db="EMBL/GenBank/DDBJ databases">
        <title>Survivors Of The Sea: Transcriptome response of Skeletonema marinoi to long-term dormancy.</title>
        <authorList>
            <person name="Pinder M.I.M."/>
            <person name="Kourtchenko O."/>
            <person name="Robertson E.K."/>
            <person name="Larsson T."/>
            <person name="Maumus F."/>
            <person name="Osuna-Cruz C.M."/>
            <person name="Vancaester E."/>
            <person name="Stenow R."/>
            <person name="Vandepoele K."/>
            <person name="Ploug H."/>
            <person name="Bruchert V."/>
            <person name="Godhe A."/>
            <person name="Topel M."/>
        </authorList>
    </citation>
    <scope>NUCLEOTIDE SEQUENCE</scope>
    <source>
        <strain evidence="2">R05AC</strain>
    </source>
</reference>
<dbReference type="InterPro" id="IPR007720">
    <property type="entry name" value="PigQ/GPI1"/>
</dbReference>
<evidence type="ECO:0000313" key="2">
    <source>
        <dbReference type="EMBL" id="KAK1738312.1"/>
    </source>
</evidence>
<dbReference type="GO" id="GO:0016020">
    <property type="term" value="C:membrane"/>
    <property type="evidence" value="ECO:0007669"/>
    <property type="project" value="InterPro"/>
</dbReference>
<dbReference type="PANTHER" id="PTHR21329:SF3">
    <property type="entry name" value="PHOSPHATIDYLINOSITOL N-ACETYLGLUCOSAMINYLTRANSFERASE SUBUNIT Q"/>
    <property type="match status" value="1"/>
</dbReference>
<sequence length="467" mass="53082">MSKASAVFEELSSVLNDATISQPQQRMHNIPPITSAFKIPPSYSTEPKCNTIIEENPDWSGKQSLLFIYWNTSALISNSGTFFEKRIPFVRALKSIWKERRCSMSSTALTLDFVLGLLIGFCLIQYPATIQQQIGRAMAHHDQFFNDNLQWLETFPAGFKLNVALAHRTGKEVRWILFYHERLSSAIAAASATLFGETISFEQNATHLLQSMGLFTAIFGSRFFFAMAFDMTRLALLHIHFLSEVFATCLRFEMSALKSFWLLFTGKKRNVLRQRSDHLHYDHMQLLLGMILFSTCLFLFTTVLVYHWFFAVTNFGAELFCGLLWFLHVSVEGGVQCERIILRRRRSRSNDTWKGNEVHFAPVSLPESISRLDASSLMRLYDGGSESKEVRSTFLLSNVSTEYQESCVLKVAFRSESDFSIVSTALISSFSSVLSRLPTLLKRLLFGSQCNLAHSFIGFTNSLIKGK</sequence>
<evidence type="ECO:0000313" key="3">
    <source>
        <dbReference type="Proteomes" id="UP001224775"/>
    </source>
</evidence>
<dbReference type="GO" id="GO:0005783">
    <property type="term" value="C:endoplasmic reticulum"/>
    <property type="evidence" value="ECO:0007669"/>
    <property type="project" value="TreeGrafter"/>
</dbReference>
<dbReference type="Proteomes" id="UP001224775">
    <property type="component" value="Unassembled WGS sequence"/>
</dbReference>
<keyword evidence="2" id="KW-0808">Transferase</keyword>
<dbReference type="PANTHER" id="PTHR21329">
    <property type="entry name" value="PHOSPHATIDYLINOSITOL N-ACETYLGLUCOSAMINYLTRANSFERASE SUBUNIT Q-RELATED"/>
    <property type="match status" value="1"/>
</dbReference>
<keyword evidence="2" id="KW-0328">Glycosyltransferase</keyword>
<dbReference type="EMBL" id="JATAAI010000021">
    <property type="protein sequence ID" value="KAK1738312.1"/>
    <property type="molecule type" value="Genomic_DNA"/>
</dbReference>
<dbReference type="GO" id="GO:0006506">
    <property type="term" value="P:GPI anchor biosynthetic process"/>
    <property type="evidence" value="ECO:0007669"/>
    <property type="project" value="InterPro"/>
</dbReference>
<dbReference type="GO" id="GO:0016757">
    <property type="term" value="F:glycosyltransferase activity"/>
    <property type="evidence" value="ECO:0007669"/>
    <property type="project" value="UniProtKB-KW"/>
</dbReference>
<name>A0AAD9D8T4_9STRA</name>
<comment type="caution">
    <text evidence="2">The sequence shown here is derived from an EMBL/GenBank/DDBJ whole genome shotgun (WGS) entry which is preliminary data.</text>
</comment>
<evidence type="ECO:0000256" key="1">
    <source>
        <dbReference type="SAM" id="Phobius"/>
    </source>
</evidence>
<proteinExistence type="predicted"/>
<gene>
    <name evidence="2" type="ORF">QTG54_010981</name>
</gene>
<keyword evidence="1" id="KW-0472">Membrane</keyword>
<keyword evidence="3" id="KW-1185">Reference proteome</keyword>
<dbReference type="Pfam" id="PF05024">
    <property type="entry name" value="Gpi1"/>
    <property type="match status" value="1"/>
</dbReference>
<feature type="transmembrane region" description="Helical" evidence="1">
    <location>
        <begin position="241"/>
        <end position="265"/>
    </location>
</feature>
<feature type="transmembrane region" description="Helical" evidence="1">
    <location>
        <begin position="208"/>
        <end position="229"/>
    </location>
</feature>
<keyword evidence="1" id="KW-1133">Transmembrane helix</keyword>
<organism evidence="2 3">
    <name type="scientific">Skeletonema marinoi</name>
    <dbReference type="NCBI Taxonomy" id="267567"/>
    <lineage>
        <taxon>Eukaryota</taxon>
        <taxon>Sar</taxon>
        <taxon>Stramenopiles</taxon>
        <taxon>Ochrophyta</taxon>
        <taxon>Bacillariophyta</taxon>
        <taxon>Coscinodiscophyceae</taxon>
        <taxon>Thalassiosirophycidae</taxon>
        <taxon>Thalassiosirales</taxon>
        <taxon>Skeletonemataceae</taxon>
        <taxon>Skeletonema</taxon>
        <taxon>Skeletonema marinoi-dohrnii complex</taxon>
    </lineage>
</organism>